<keyword evidence="2" id="KW-0614">Plasmid</keyword>
<protein>
    <submittedName>
        <fullName evidence="2">TnsA endonuclease N-terminal domain-containing protein</fullName>
    </submittedName>
</protein>
<sequence length="230" mass="26341">MKPARAIVTRSPHRNVGVVHAPHIQGAPIDWESFRERSFIRLALTCTAIAHIQHQPFQIHYVDAEGQTRKHTPDFLVTLRSGTRVVVEIKTTPYIPEHQEKFDRSAAQMRDKGGWYYVVTEKELNTEREERAEIWRRYARAPAPADQIERALQLVRENQGGQTGAQLSAAGVSLQTMYHLLGRRVLTVGRDLLLKDTTTLNFPEKEQDDRLQFDRWFGCAPWESDLSAGT</sequence>
<accession>A0ABZ0D2K3</accession>
<feature type="domain" description="TnsA endonuclease N-terminal" evidence="1">
    <location>
        <begin position="48"/>
        <end position="121"/>
    </location>
</feature>
<gene>
    <name evidence="2" type="ORF">RXV79_27845</name>
</gene>
<name>A0ABZ0D2K3_9BURK</name>
<dbReference type="Gene3D" id="3.40.1350.10">
    <property type="match status" value="1"/>
</dbReference>
<reference evidence="2 3" key="1">
    <citation type="submission" date="2023-10" db="EMBL/GenBank/DDBJ databases">
        <title>Bacteria for the degradation of biodegradable plastic PBAT(Polybutylene adipate terephthalate).</title>
        <authorList>
            <person name="Weon H.-Y."/>
            <person name="Yeon J."/>
        </authorList>
    </citation>
    <scope>NUCLEOTIDE SEQUENCE [LARGE SCALE GENOMIC DNA]</scope>
    <source>
        <strain evidence="2 3">SBD 7-3</strain>
        <plasmid evidence="2 3">unnamed2</plasmid>
    </source>
</reference>
<evidence type="ECO:0000313" key="3">
    <source>
        <dbReference type="Proteomes" id="UP001303946"/>
    </source>
</evidence>
<dbReference type="EMBL" id="CP136338">
    <property type="protein sequence ID" value="WOB11401.1"/>
    <property type="molecule type" value="Genomic_DNA"/>
</dbReference>
<keyword evidence="2" id="KW-0540">Nuclease</keyword>
<evidence type="ECO:0000259" key="1">
    <source>
        <dbReference type="Pfam" id="PF08722"/>
    </source>
</evidence>
<dbReference type="InterPro" id="IPR011856">
    <property type="entry name" value="tRNA_endonuc-like_dom_sf"/>
</dbReference>
<dbReference type="Pfam" id="PF08722">
    <property type="entry name" value="Tn7_TnsA-like_N"/>
    <property type="match status" value="1"/>
</dbReference>
<dbReference type="Proteomes" id="UP001303946">
    <property type="component" value="Plasmid unnamed2"/>
</dbReference>
<keyword evidence="2" id="KW-0255">Endonuclease</keyword>
<evidence type="ECO:0000313" key="2">
    <source>
        <dbReference type="EMBL" id="WOB11401.1"/>
    </source>
</evidence>
<keyword evidence="2" id="KW-0378">Hydrolase</keyword>
<proteinExistence type="predicted"/>
<keyword evidence="3" id="KW-1185">Reference proteome</keyword>
<dbReference type="RefSeq" id="WP_316704721.1">
    <property type="nucleotide sequence ID" value="NZ_CP136338.1"/>
</dbReference>
<dbReference type="GO" id="GO:0004519">
    <property type="term" value="F:endonuclease activity"/>
    <property type="evidence" value="ECO:0007669"/>
    <property type="project" value="UniProtKB-KW"/>
</dbReference>
<organism evidence="2 3">
    <name type="scientific">Piscinibacter gummiphilus</name>
    <dbReference type="NCBI Taxonomy" id="946333"/>
    <lineage>
        <taxon>Bacteria</taxon>
        <taxon>Pseudomonadati</taxon>
        <taxon>Pseudomonadota</taxon>
        <taxon>Betaproteobacteria</taxon>
        <taxon>Burkholderiales</taxon>
        <taxon>Sphaerotilaceae</taxon>
        <taxon>Piscinibacter</taxon>
    </lineage>
</organism>
<dbReference type="InterPro" id="IPR014833">
    <property type="entry name" value="TnsA_N"/>
</dbReference>
<geneLocation type="plasmid" evidence="2 3">
    <name>unnamed2</name>
</geneLocation>